<evidence type="ECO:0000256" key="3">
    <source>
        <dbReference type="ARBA" id="ARBA00023163"/>
    </source>
</evidence>
<evidence type="ECO:0000313" key="6">
    <source>
        <dbReference type="EMBL" id="SHH51782.1"/>
    </source>
</evidence>
<dbReference type="Pfam" id="PF00027">
    <property type="entry name" value="cNMP_binding"/>
    <property type="match status" value="1"/>
</dbReference>
<dbReference type="EMBL" id="FQXM01000006">
    <property type="protein sequence ID" value="SHH51782.1"/>
    <property type="molecule type" value="Genomic_DNA"/>
</dbReference>
<evidence type="ECO:0000256" key="2">
    <source>
        <dbReference type="ARBA" id="ARBA00023125"/>
    </source>
</evidence>
<dbReference type="OrthoDB" id="9798104at2"/>
<dbReference type="InterPro" id="IPR036388">
    <property type="entry name" value="WH-like_DNA-bd_sf"/>
</dbReference>
<dbReference type="SUPFAM" id="SSF51206">
    <property type="entry name" value="cAMP-binding domain-like"/>
    <property type="match status" value="1"/>
</dbReference>
<dbReference type="InterPro" id="IPR018490">
    <property type="entry name" value="cNMP-bd_dom_sf"/>
</dbReference>
<dbReference type="Gene3D" id="2.60.120.10">
    <property type="entry name" value="Jelly Rolls"/>
    <property type="match status" value="1"/>
</dbReference>
<dbReference type="STRING" id="1121316.SAMN02745207_01381"/>
<name>A0A1M5TLX7_9CLOT</name>
<dbReference type="PRINTS" id="PR00034">
    <property type="entry name" value="HTHCRP"/>
</dbReference>
<dbReference type="SUPFAM" id="SSF46785">
    <property type="entry name" value="Winged helix' DNA-binding domain"/>
    <property type="match status" value="1"/>
</dbReference>
<keyword evidence="2" id="KW-0238">DNA-binding</keyword>
<accession>A0A1M5TLX7</accession>
<gene>
    <name evidence="6" type="ORF">SAMN02745207_01381</name>
</gene>
<evidence type="ECO:0000259" key="4">
    <source>
        <dbReference type="PROSITE" id="PS50042"/>
    </source>
</evidence>
<dbReference type="SMART" id="SM00419">
    <property type="entry name" value="HTH_CRP"/>
    <property type="match status" value="1"/>
</dbReference>
<dbReference type="GO" id="GO:0005829">
    <property type="term" value="C:cytosol"/>
    <property type="evidence" value="ECO:0007669"/>
    <property type="project" value="TreeGrafter"/>
</dbReference>
<feature type="domain" description="Cyclic nucleotide-binding" evidence="4">
    <location>
        <begin position="25"/>
        <end position="145"/>
    </location>
</feature>
<dbReference type="GO" id="GO:0003677">
    <property type="term" value="F:DNA binding"/>
    <property type="evidence" value="ECO:0007669"/>
    <property type="project" value="UniProtKB-KW"/>
</dbReference>
<keyword evidence="3" id="KW-0804">Transcription</keyword>
<keyword evidence="1" id="KW-0805">Transcription regulation</keyword>
<dbReference type="InterPro" id="IPR012318">
    <property type="entry name" value="HTH_CRP"/>
</dbReference>
<dbReference type="InterPro" id="IPR050397">
    <property type="entry name" value="Env_Response_Regulators"/>
</dbReference>
<dbReference type="PANTHER" id="PTHR24567">
    <property type="entry name" value="CRP FAMILY TRANSCRIPTIONAL REGULATORY PROTEIN"/>
    <property type="match status" value="1"/>
</dbReference>
<keyword evidence="7" id="KW-1185">Reference proteome</keyword>
<dbReference type="InterPro" id="IPR000595">
    <property type="entry name" value="cNMP-bd_dom"/>
</dbReference>
<dbReference type="Pfam" id="PF13545">
    <property type="entry name" value="HTH_Crp_2"/>
    <property type="match status" value="1"/>
</dbReference>
<dbReference type="GO" id="GO:0003700">
    <property type="term" value="F:DNA-binding transcription factor activity"/>
    <property type="evidence" value="ECO:0007669"/>
    <property type="project" value="TreeGrafter"/>
</dbReference>
<protein>
    <submittedName>
        <fullName evidence="6">CRP/FNR family transcriptional regulator, anaerobic regulatory protein</fullName>
    </submittedName>
</protein>
<dbReference type="RefSeq" id="WP_073337697.1">
    <property type="nucleotide sequence ID" value="NZ_FQXM01000006.1"/>
</dbReference>
<dbReference type="PROSITE" id="PS50042">
    <property type="entry name" value="CNMP_BINDING_3"/>
    <property type="match status" value="1"/>
</dbReference>
<dbReference type="Proteomes" id="UP000184447">
    <property type="component" value="Unassembled WGS sequence"/>
</dbReference>
<dbReference type="Gene3D" id="1.10.10.10">
    <property type="entry name" value="Winged helix-like DNA-binding domain superfamily/Winged helix DNA-binding domain"/>
    <property type="match status" value="1"/>
</dbReference>
<dbReference type="InterPro" id="IPR014710">
    <property type="entry name" value="RmlC-like_jellyroll"/>
</dbReference>
<organism evidence="6 7">
    <name type="scientific">Clostridium grantii DSM 8605</name>
    <dbReference type="NCBI Taxonomy" id="1121316"/>
    <lineage>
        <taxon>Bacteria</taxon>
        <taxon>Bacillati</taxon>
        <taxon>Bacillota</taxon>
        <taxon>Clostridia</taxon>
        <taxon>Eubacteriales</taxon>
        <taxon>Clostridiaceae</taxon>
        <taxon>Clostridium</taxon>
    </lineage>
</organism>
<proteinExistence type="predicted"/>
<dbReference type="SMART" id="SM00100">
    <property type="entry name" value="cNMP"/>
    <property type="match status" value="1"/>
</dbReference>
<evidence type="ECO:0000259" key="5">
    <source>
        <dbReference type="PROSITE" id="PS51063"/>
    </source>
</evidence>
<dbReference type="CDD" id="cd00092">
    <property type="entry name" value="HTH_CRP"/>
    <property type="match status" value="1"/>
</dbReference>
<dbReference type="PANTHER" id="PTHR24567:SF28">
    <property type="entry name" value="LISTERIOLYSIN REGULATORY PROTEIN"/>
    <property type="match status" value="1"/>
</dbReference>
<dbReference type="InterPro" id="IPR036390">
    <property type="entry name" value="WH_DNA-bd_sf"/>
</dbReference>
<sequence length="240" mass="27004">MSNETCCSHNCATCSGKNCASKVTIFSALPDDQLNQVTSLITRKSYEKGDQIFSLGDVSDKLYILNSGTMKIFTYTKEGKEQILYLLNEGDFLGDLNLLKKGIFKFNGVALEKVNLCIIDKNDFDKLIHENPSIIMKVLEYAHDRISTLESLVQTITTKNADTRLAALLINLSENYGVETKFGIEISLPISREDMANYISLTRETLSRKLSAFQSEYIIEVIGTKKIIIKNMELLMNFVN</sequence>
<dbReference type="AlphaFoldDB" id="A0A1M5TLX7"/>
<evidence type="ECO:0000256" key="1">
    <source>
        <dbReference type="ARBA" id="ARBA00023015"/>
    </source>
</evidence>
<evidence type="ECO:0000313" key="7">
    <source>
        <dbReference type="Proteomes" id="UP000184447"/>
    </source>
</evidence>
<dbReference type="CDD" id="cd00038">
    <property type="entry name" value="CAP_ED"/>
    <property type="match status" value="1"/>
</dbReference>
<reference evidence="6 7" key="1">
    <citation type="submission" date="2016-11" db="EMBL/GenBank/DDBJ databases">
        <authorList>
            <person name="Jaros S."/>
            <person name="Januszkiewicz K."/>
            <person name="Wedrychowicz H."/>
        </authorList>
    </citation>
    <scope>NUCLEOTIDE SEQUENCE [LARGE SCALE GENOMIC DNA]</scope>
    <source>
        <strain evidence="6 7">DSM 8605</strain>
    </source>
</reference>
<dbReference type="PROSITE" id="PS51063">
    <property type="entry name" value="HTH_CRP_2"/>
    <property type="match status" value="1"/>
</dbReference>
<feature type="domain" description="HTH crp-type" evidence="5">
    <location>
        <begin position="159"/>
        <end position="233"/>
    </location>
</feature>